<evidence type="ECO:0000313" key="2">
    <source>
        <dbReference type="EMBL" id="CLV69251.1"/>
    </source>
</evidence>
<dbReference type="Proteomes" id="UP000189452">
    <property type="component" value="Chromosome"/>
</dbReference>
<dbReference type="Proteomes" id="UP000300237">
    <property type="component" value="Chromosome"/>
</dbReference>
<sequence length="132" mass="14039">MTAGAGGSPPTRRCPATEDRAPATVATPSSADPTASRAVSWWSVHEHVAPVLDAAGSWPMAGTPAWRQLDDADPRKWAAICDAARHWALRVETCQEAMAQASRDVSAAADWPGIAREIVRRRGVYIPRAGVA</sequence>
<evidence type="ECO:0000313" key="4">
    <source>
        <dbReference type="EMBL" id="VCU48310.1"/>
    </source>
</evidence>
<reference evidence="4 7" key="4">
    <citation type="submission" date="2018-08" db="EMBL/GenBank/DDBJ databases">
        <authorList>
            <person name="Fokvardsen B D."/>
            <person name="Norman A."/>
        </authorList>
    </citation>
    <scope>NUCLEOTIDE SEQUENCE [LARGE SCALE GENOMIC DNA]</scope>
    <source>
        <strain evidence="4 7">DKC2</strain>
    </source>
</reference>
<dbReference type="EMBL" id="LWDQ01000001">
    <property type="protein sequence ID" value="OMH61431.1"/>
    <property type="molecule type" value="Genomic_DNA"/>
</dbReference>
<protein>
    <submittedName>
        <fullName evidence="2">PhiRv1 phage protein</fullName>
    </submittedName>
</protein>
<dbReference type="AlphaFoldDB" id="A0A0T9XGP1"/>
<dbReference type="EMBL" id="LR027516">
    <property type="protein sequence ID" value="VCU48310.1"/>
    <property type="molecule type" value="Genomic_DNA"/>
</dbReference>
<dbReference type="Pfam" id="PF10888">
    <property type="entry name" value="DUF2742"/>
    <property type="match status" value="1"/>
</dbReference>
<evidence type="ECO:0000313" key="7">
    <source>
        <dbReference type="Proteomes" id="UP000300237"/>
    </source>
</evidence>
<gene>
    <name evidence="3" type="ORF">A4S10_03622</name>
    <name evidence="4" type="ORF">DKC2_0110</name>
    <name evidence="2" type="ORF">ERS094118_00949</name>
</gene>
<dbReference type="EMBL" id="COPH01000005">
    <property type="protein sequence ID" value="CLV69251.1"/>
    <property type="molecule type" value="Genomic_DNA"/>
</dbReference>
<evidence type="ECO:0000313" key="6">
    <source>
        <dbReference type="Proteomes" id="UP000189452"/>
    </source>
</evidence>
<dbReference type="InterPro" id="IPR024384">
    <property type="entry name" value="DUF2742"/>
</dbReference>
<evidence type="ECO:0000313" key="3">
    <source>
        <dbReference type="EMBL" id="OMH61431.1"/>
    </source>
</evidence>
<reference evidence="3 6" key="2">
    <citation type="submission" date="2016-04" db="EMBL/GenBank/DDBJ databases">
        <authorList>
            <person name="Bigi M."/>
            <person name="Bigi F."/>
            <person name="Soria M.A."/>
        </authorList>
    </citation>
    <scope>NUCLEOTIDE SEQUENCE [LARGE SCALE GENOMIC DNA]</scope>
    <source>
        <strain evidence="3 6">6548</strain>
    </source>
</reference>
<dbReference type="OMA" id="HWILRIE"/>
<feature type="region of interest" description="Disordered" evidence="1">
    <location>
        <begin position="1"/>
        <end position="34"/>
    </location>
</feature>
<reference evidence="2 5" key="1">
    <citation type="submission" date="2015-03" db="EMBL/GenBank/DDBJ databases">
        <authorList>
            <consortium name="Pathogen Informatics"/>
            <person name="Murphy D."/>
        </authorList>
    </citation>
    <scope>NUCLEOTIDE SEQUENCE [LARGE SCALE GENOMIC DNA]</scope>
    <source>
        <strain evidence="2 5">0268S</strain>
    </source>
</reference>
<evidence type="ECO:0000313" key="5">
    <source>
        <dbReference type="Proteomes" id="UP000050139"/>
    </source>
</evidence>
<name>A0A0T9XGP1_MYCTX</name>
<dbReference type="RefSeq" id="WP_003900695.1">
    <property type="nucleotide sequence ID" value="NZ_CBFFJB010000045.1"/>
</dbReference>
<dbReference type="Proteomes" id="UP000050139">
    <property type="component" value="Unassembled WGS sequence"/>
</dbReference>
<reference evidence="3 6" key="3">
    <citation type="submission" date="2017-02" db="EMBL/GenBank/DDBJ databases">
        <title>Protein polymorphisms may explain contrasting epidemiological fitness of two variants of a multidrug-resistant Mycobacterium tuberculosis strain.</title>
        <authorList>
            <person name="Bigi M.M."/>
            <person name="Lopez B."/>
            <person name="Blanco F.C."/>
            <person name="Sasiain M.C."/>
            <person name="De La Barrera S."/>
            <person name="Ritacco V."/>
            <person name="Bigi F."/>
            <person name="Soria M.A."/>
        </authorList>
    </citation>
    <scope>NUCLEOTIDE SEQUENCE [LARGE SCALE GENOMIC DNA]</scope>
    <source>
        <strain evidence="3 6">6548</strain>
    </source>
</reference>
<organism evidence="3 6">
    <name type="scientific">Mycobacterium tuberculosis</name>
    <dbReference type="NCBI Taxonomy" id="1773"/>
    <lineage>
        <taxon>Bacteria</taxon>
        <taxon>Bacillati</taxon>
        <taxon>Actinomycetota</taxon>
        <taxon>Actinomycetes</taxon>
        <taxon>Mycobacteriales</taxon>
        <taxon>Mycobacteriaceae</taxon>
        <taxon>Mycobacterium</taxon>
        <taxon>Mycobacterium tuberculosis complex</taxon>
    </lineage>
</organism>
<proteinExistence type="predicted"/>
<evidence type="ECO:0000256" key="1">
    <source>
        <dbReference type="SAM" id="MobiDB-lite"/>
    </source>
</evidence>
<accession>A0A0T9XGP1</accession>